<protein>
    <submittedName>
        <fullName evidence="3">Uncharacterized protein</fullName>
    </submittedName>
</protein>
<organism evidence="3 4">
    <name type="scientific">Cymbomonas tetramitiformis</name>
    <dbReference type="NCBI Taxonomy" id="36881"/>
    <lineage>
        <taxon>Eukaryota</taxon>
        <taxon>Viridiplantae</taxon>
        <taxon>Chlorophyta</taxon>
        <taxon>Pyramimonadophyceae</taxon>
        <taxon>Pyramimonadales</taxon>
        <taxon>Pyramimonadaceae</taxon>
        <taxon>Cymbomonas</taxon>
    </lineage>
</organism>
<proteinExistence type="predicted"/>
<keyword evidence="1" id="KW-0175">Coiled coil</keyword>
<gene>
    <name evidence="3" type="ORF">CYMTET_28954</name>
</gene>
<feature type="coiled-coil region" evidence="1">
    <location>
        <begin position="88"/>
        <end position="122"/>
    </location>
</feature>
<keyword evidence="4" id="KW-1185">Reference proteome</keyword>
<dbReference type="EMBL" id="LGRX02016412">
    <property type="protein sequence ID" value="KAK3262179.1"/>
    <property type="molecule type" value="Genomic_DNA"/>
</dbReference>
<name>A0AAE0FLY3_9CHLO</name>
<dbReference type="AlphaFoldDB" id="A0AAE0FLY3"/>
<evidence type="ECO:0000256" key="1">
    <source>
        <dbReference type="SAM" id="Coils"/>
    </source>
</evidence>
<dbReference type="Proteomes" id="UP001190700">
    <property type="component" value="Unassembled WGS sequence"/>
</dbReference>
<evidence type="ECO:0000313" key="4">
    <source>
        <dbReference type="Proteomes" id="UP001190700"/>
    </source>
</evidence>
<feature type="coiled-coil region" evidence="1">
    <location>
        <begin position="21"/>
        <end position="55"/>
    </location>
</feature>
<evidence type="ECO:0000313" key="3">
    <source>
        <dbReference type="EMBL" id="KAK3262179.1"/>
    </source>
</evidence>
<evidence type="ECO:0000256" key="2">
    <source>
        <dbReference type="SAM" id="MobiDB-lite"/>
    </source>
</evidence>
<feature type="region of interest" description="Disordered" evidence="2">
    <location>
        <begin position="235"/>
        <end position="257"/>
    </location>
</feature>
<sequence length="257" mass="27485">MEEVGGVNAPVAARILFDSAIKEVEVQRDQVAAEKEGLRKEVIALKDALMEEKKMSGIVVGQLQDAIIKSKETVSIAEVAQRLAESKEQNCQIDLTRLEAEIKSLQQSLVDAQGKATNAQADARREAADREMSLRSALEASREAAHAKTAFADSQAAKAVEEANRKTAAAELIASNFQQDAQVRAPSMPQRNGEAPSKTFKVARGSGVGAGGLGAALNAKGIPMFGGPLFSPWEARSHQQLAQEEAEVARKQLNKAQ</sequence>
<reference evidence="3 4" key="1">
    <citation type="journal article" date="2015" name="Genome Biol. Evol.">
        <title>Comparative Genomics of a Bacterivorous Green Alga Reveals Evolutionary Causalities and Consequences of Phago-Mixotrophic Mode of Nutrition.</title>
        <authorList>
            <person name="Burns J.A."/>
            <person name="Paasch A."/>
            <person name="Narechania A."/>
            <person name="Kim E."/>
        </authorList>
    </citation>
    <scope>NUCLEOTIDE SEQUENCE [LARGE SCALE GENOMIC DNA]</scope>
    <source>
        <strain evidence="3 4">PLY_AMNH</strain>
    </source>
</reference>
<accession>A0AAE0FLY3</accession>
<feature type="non-terminal residue" evidence="3">
    <location>
        <position position="257"/>
    </location>
</feature>
<comment type="caution">
    <text evidence="3">The sequence shown here is derived from an EMBL/GenBank/DDBJ whole genome shotgun (WGS) entry which is preliminary data.</text>
</comment>